<sequence length="144" mass="15608">MQRRSGCLRSLLIRKIDKGENNIGDSNPFNILTEASFGESNHEVGSSELLRVVEAFNESSIMYQVAKSIENSSADDAQLGVSAIKAPSLKVATRGTRQASKGVPILVQNVKQKQKRKGSKRKGVDDSTPVVIEDIVPGFIPPDD</sequence>
<name>A0AAV1SHW9_9ROSI</name>
<dbReference type="Proteomes" id="UP001314170">
    <property type="component" value="Unassembled WGS sequence"/>
</dbReference>
<reference evidence="2 3" key="1">
    <citation type="submission" date="2024-01" db="EMBL/GenBank/DDBJ databases">
        <authorList>
            <person name="Waweru B."/>
        </authorList>
    </citation>
    <scope>NUCLEOTIDE SEQUENCE [LARGE SCALE GENOMIC DNA]</scope>
</reference>
<organism evidence="2 3">
    <name type="scientific">Dovyalis caffra</name>
    <dbReference type="NCBI Taxonomy" id="77055"/>
    <lineage>
        <taxon>Eukaryota</taxon>
        <taxon>Viridiplantae</taxon>
        <taxon>Streptophyta</taxon>
        <taxon>Embryophyta</taxon>
        <taxon>Tracheophyta</taxon>
        <taxon>Spermatophyta</taxon>
        <taxon>Magnoliopsida</taxon>
        <taxon>eudicotyledons</taxon>
        <taxon>Gunneridae</taxon>
        <taxon>Pentapetalae</taxon>
        <taxon>rosids</taxon>
        <taxon>fabids</taxon>
        <taxon>Malpighiales</taxon>
        <taxon>Salicaceae</taxon>
        <taxon>Flacourtieae</taxon>
        <taxon>Dovyalis</taxon>
    </lineage>
</organism>
<evidence type="ECO:0000313" key="3">
    <source>
        <dbReference type="Proteomes" id="UP001314170"/>
    </source>
</evidence>
<evidence type="ECO:0000313" key="2">
    <source>
        <dbReference type="EMBL" id="CAK7351329.1"/>
    </source>
</evidence>
<gene>
    <name evidence="2" type="ORF">DCAF_LOCUS23799</name>
</gene>
<dbReference type="AlphaFoldDB" id="A0AAV1SHW9"/>
<comment type="caution">
    <text evidence="2">The sequence shown here is derived from an EMBL/GenBank/DDBJ whole genome shotgun (WGS) entry which is preliminary data.</text>
</comment>
<feature type="compositionally biased region" description="Basic residues" evidence="1">
    <location>
        <begin position="112"/>
        <end position="121"/>
    </location>
</feature>
<dbReference type="EMBL" id="CAWUPB010001184">
    <property type="protein sequence ID" value="CAK7351329.1"/>
    <property type="molecule type" value="Genomic_DNA"/>
</dbReference>
<accession>A0AAV1SHW9</accession>
<protein>
    <submittedName>
        <fullName evidence="2">Uncharacterized protein</fullName>
    </submittedName>
</protein>
<keyword evidence="3" id="KW-1185">Reference proteome</keyword>
<evidence type="ECO:0000256" key="1">
    <source>
        <dbReference type="SAM" id="MobiDB-lite"/>
    </source>
</evidence>
<feature type="region of interest" description="Disordered" evidence="1">
    <location>
        <begin position="108"/>
        <end position="129"/>
    </location>
</feature>
<proteinExistence type="predicted"/>